<keyword evidence="2" id="KW-1185">Reference proteome</keyword>
<organism evidence="1 2">
    <name type="scientific">Smittium megazygosporum</name>
    <dbReference type="NCBI Taxonomy" id="133381"/>
    <lineage>
        <taxon>Eukaryota</taxon>
        <taxon>Fungi</taxon>
        <taxon>Fungi incertae sedis</taxon>
        <taxon>Zoopagomycota</taxon>
        <taxon>Kickxellomycotina</taxon>
        <taxon>Harpellomycetes</taxon>
        <taxon>Harpellales</taxon>
        <taxon>Legeriomycetaceae</taxon>
        <taxon>Smittium</taxon>
    </lineage>
</organism>
<dbReference type="Proteomes" id="UP000245609">
    <property type="component" value="Unassembled WGS sequence"/>
</dbReference>
<gene>
    <name evidence="1" type="ORF">BB560_004972</name>
</gene>
<evidence type="ECO:0000313" key="1">
    <source>
        <dbReference type="EMBL" id="PVV00640.1"/>
    </source>
</evidence>
<comment type="caution">
    <text evidence="1">The sequence shown here is derived from an EMBL/GenBank/DDBJ whole genome shotgun (WGS) entry which is preliminary data.</text>
</comment>
<sequence length="333" mass="39084">MSGNQLTAYFEYSPANVISILGSDFSKYRNVIIGDDIVGRNCHYLRLAKVYWNRYNIGVKKEVREAIFDNATNQIVCEKELIDSMKINDFSQFYSCISLIPGKEVTPEVKQYIPTIFKIRNADQKIDMYEYFQDFKANFNKSICEYTTEFKRFKNEFDHECSKKVKKWASINIDQKNKNDCVEEYKANVLRNIMIDIKYGFLFGKFLLDNNFHGISMIWDFKEGLDGKKSINNIVNLKKYLNGNYIETNLVIKGEDIEIMKIVNAFKNFNKNIDEIPNEIFILRNTDPNQVSQLVDISSEIKESLKGLDETIELREILQKMADHGYKRRVRKE</sequence>
<name>A0A2T9Z7T1_9FUNG</name>
<dbReference type="EMBL" id="MBFS01001785">
    <property type="protein sequence ID" value="PVV00640.1"/>
    <property type="molecule type" value="Genomic_DNA"/>
</dbReference>
<dbReference type="AlphaFoldDB" id="A0A2T9Z7T1"/>
<reference evidence="1 2" key="1">
    <citation type="journal article" date="2018" name="MBio">
        <title>Comparative Genomics Reveals the Core Gene Toolbox for the Fungus-Insect Symbiosis.</title>
        <authorList>
            <person name="Wang Y."/>
            <person name="Stata M."/>
            <person name="Wang W."/>
            <person name="Stajich J.E."/>
            <person name="White M.M."/>
            <person name="Moncalvo J.M."/>
        </authorList>
    </citation>
    <scope>NUCLEOTIDE SEQUENCE [LARGE SCALE GENOMIC DNA]</scope>
    <source>
        <strain evidence="1 2">SC-DP-2</strain>
    </source>
</reference>
<evidence type="ECO:0000313" key="2">
    <source>
        <dbReference type="Proteomes" id="UP000245609"/>
    </source>
</evidence>
<protein>
    <submittedName>
        <fullName evidence="1">Uncharacterized protein</fullName>
    </submittedName>
</protein>
<proteinExistence type="predicted"/>
<accession>A0A2T9Z7T1</accession>